<gene>
    <name evidence="2" type="ORF">DesfrDRAFT_2589</name>
</gene>
<feature type="transmembrane region" description="Helical" evidence="1">
    <location>
        <begin position="135"/>
        <end position="154"/>
    </location>
</feature>
<dbReference type="EMBL" id="AECZ01000017">
    <property type="protein sequence ID" value="EFL50648.1"/>
    <property type="molecule type" value="Genomic_DNA"/>
</dbReference>
<dbReference type="eggNOG" id="ENOG5031M4B">
    <property type="taxonomic scope" value="Bacteria"/>
</dbReference>
<comment type="caution">
    <text evidence="2">The sequence shown here is derived from an EMBL/GenBank/DDBJ whole genome shotgun (WGS) entry which is preliminary data.</text>
</comment>
<feature type="transmembrane region" description="Helical" evidence="1">
    <location>
        <begin position="365"/>
        <end position="386"/>
    </location>
</feature>
<organism evidence="2 3">
    <name type="scientific">Solidesulfovibrio fructosivorans JJ]</name>
    <dbReference type="NCBI Taxonomy" id="596151"/>
    <lineage>
        <taxon>Bacteria</taxon>
        <taxon>Pseudomonadati</taxon>
        <taxon>Thermodesulfobacteriota</taxon>
        <taxon>Desulfovibrionia</taxon>
        <taxon>Desulfovibrionales</taxon>
        <taxon>Desulfovibrionaceae</taxon>
        <taxon>Solidesulfovibrio</taxon>
    </lineage>
</organism>
<keyword evidence="1" id="KW-0812">Transmembrane</keyword>
<feature type="transmembrane region" description="Helical" evidence="1">
    <location>
        <begin position="301"/>
        <end position="321"/>
    </location>
</feature>
<proteinExistence type="predicted"/>
<feature type="transmembrane region" description="Helical" evidence="1">
    <location>
        <begin position="102"/>
        <end position="123"/>
    </location>
</feature>
<evidence type="ECO:0000313" key="2">
    <source>
        <dbReference type="EMBL" id="EFL50648.1"/>
    </source>
</evidence>
<keyword evidence="1" id="KW-0472">Membrane</keyword>
<reference evidence="2 3" key="1">
    <citation type="submission" date="2010-08" db="EMBL/GenBank/DDBJ databases">
        <title>The draft genome of Desulfovibrio fructosovorans JJ.</title>
        <authorList>
            <consortium name="US DOE Joint Genome Institute (JGI-PGF)"/>
            <person name="Lucas S."/>
            <person name="Copeland A."/>
            <person name="Lapidus A."/>
            <person name="Cheng J.-F."/>
            <person name="Bruce D."/>
            <person name="Goodwin L."/>
            <person name="Pitluck S."/>
            <person name="Land M.L."/>
            <person name="Hauser L."/>
            <person name="Chang Y.-J."/>
            <person name="Jeffries C."/>
            <person name="Wall J.D."/>
            <person name="Stahl D.A."/>
            <person name="Arkin A.P."/>
            <person name="Dehal P."/>
            <person name="Stolyar S.M."/>
            <person name="Hazen T.C."/>
            <person name="Woyke T.J."/>
        </authorList>
    </citation>
    <scope>NUCLEOTIDE SEQUENCE [LARGE SCALE GENOMIC DNA]</scope>
    <source>
        <strain evidence="2 3">JJ</strain>
    </source>
</reference>
<feature type="transmembrane region" description="Helical" evidence="1">
    <location>
        <begin position="333"/>
        <end position="353"/>
    </location>
</feature>
<dbReference type="Proteomes" id="UP000006250">
    <property type="component" value="Unassembled WGS sequence"/>
</dbReference>
<dbReference type="OrthoDB" id="5440005at2"/>
<dbReference type="AlphaFoldDB" id="E1JY74"/>
<feature type="transmembrane region" description="Helical" evidence="1">
    <location>
        <begin position="199"/>
        <end position="218"/>
    </location>
</feature>
<protein>
    <recommendedName>
        <fullName evidence="4">Glycosyltransferase RgtA/B/C/D-like domain-containing protein</fullName>
    </recommendedName>
</protein>
<evidence type="ECO:0000256" key="1">
    <source>
        <dbReference type="SAM" id="Phobius"/>
    </source>
</evidence>
<evidence type="ECO:0000313" key="3">
    <source>
        <dbReference type="Proteomes" id="UP000006250"/>
    </source>
</evidence>
<dbReference type="RefSeq" id="WP_005994492.1">
    <property type="nucleotide sequence ID" value="NZ_AECZ01000017.1"/>
</dbReference>
<name>E1JY74_SOLFR</name>
<sequence length="502" mass="56156">MTDMLLAVAIALAGFALEVWPRLINRYFGIDTWRFALLADAIRRHGRYPDSVPEKYIVPGSVDNPPFLPFVCSRFTKKWLDRNQGLISPAFDVLQSLTVYGLGYAVTGAPIGGHLAQIFYMLTPVVPLEASNLSLRTPGSLIFLWAMLSVQAYALHPNVWTFILGVAGVTLLTFTHRMAVQVLFFGLIGFTIIDNTARYLLVFLVGVLFSIFAFRGAYLKYLRGQLLMIAFWMYNIHNRLAHQIRGNPTREKKHTDFVRRIEYMIWKIPVLPFLAVNPWAIYAFVALCLPDYGAMAGASPWFSVAVKWSVILFVLGILFNTKYMRFLGEGQRYLEYATGAAAAAAAAVVLKFAADPAVWGIVKAAPWIVGAGCLAVILFFQIKLVVNNPDKSVTPALWAVLDHLNAFSGEVRIACLPHGLADAVTYFLTNGKALLSDNSVGVYELVDYWPLLKKPLREIADKYGLTHFLVSTKFVTLEELDIPGFTEAFRREHYVVLVREEA</sequence>
<keyword evidence="1" id="KW-1133">Transmembrane helix</keyword>
<evidence type="ECO:0008006" key="4">
    <source>
        <dbReference type="Google" id="ProtNLM"/>
    </source>
</evidence>
<dbReference type="STRING" id="596151.DesfrDRAFT_2589"/>
<feature type="transmembrane region" description="Helical" evidence="1">
    <location>
        <begin position="160"/>
        <end position="187"/>
    </location>
</feature>
<accession>E1JY74</accession>
<feature type="transmembrane region" description="Helical" evidence="1">
    <location>
        <begin position="263"/>
        <end position="281"/>
    </location>
</feature>
<keyword evidence="3" id="KW-1185">Reference proteome</keyword>